<protein>
    <submittedName>
        <fullName evidence="3">WGS project CAEQ00000000 data, annotated contig 1463</fullName>
    </submittedName>
</protein>
<evidence type="ECO:0000256" key="1">
    <source>
        <dbReference type="SAM" id="Coils"/>
    </source>
</evidence>
<feature type="region of interest" description="Disordered" evidence="2">
    <location>
        <begin position="65"/>
        <end position="90"/>
    </location>
</feature>
<dbReference type="AlphaFoldDB" id="F9W6G6"/>
<reference evidence="3 4" key="2">
    <citation type="journal article" date="2012" name="Proc. Natl. Acad. Sci. U.S.A.">
        <title>Antigenic diversity is generated by distinct evolutionary mechanisms in African trypanosome species.</title>
        <authorList>
            <person name="Jackson A.P."/>
            <person name="Berry A."/>
            <person name="Aslett M."/>
            <person name="Allison H.C."/>
            <person name="Burton P."/>
            <person name="Vavrova-Anderson J."/>
            <person name="Brown R."/>
            <person name="Browne H."/>
            <person name="Corton N."/>
            <person name="Hauser H."/>
            <person name="Gamble J."/>
            <person name="Gilderthorp R."/>
            <person name="Marcello L."/>
            <person name="McQuillan J."/>
            <person name="Otto T.D."/>
            <person name="Quail M.A."/>
            <person name="Sanders M.J."/>
            <person name="van Tonder A."/>
            <person name="Ginger M.L."/>
            <person name="Field M.C."/>
            <person name="Barry J.D."/>
            <person name="Hertz-Fowler C."/>
            <person name="Berriman M."/>
        </authorList>
    </citation>
    <scope>NUCLEOTIDE SEQUENCE [LARGE SCALE GENOMIC DNA]</scope>
    <source>
        <strain evidence="3 4">IL3000</strain>
    </source>
</reference>
<feature type="coiled-coil region" evidence="1">
    <location>
        <begin position="322"/>
        <end position="356"/>
    </location>
</feature>
<feature type="compositionally biased region" description="Polar residues" evidence="2">
    <location>
        <begin position="65"/>
        <end position="77"/>
    </location>
</feature>
<keyword evidence="1" id="KW-0175">Coiled coil</keyword>
<name>F9W6G6_TRYCI</name>
<comment type="caution">
    <text evidence="3">The sequence shown here is derived from an EMBL/GenBank/DDBJ whole genome shotgun (WGS) entry which is preliminary data.</text>
</comment>
<evidence type="ECO:0000256" key="2">
    <source>
        <dbReference type="SAM" id="MobiDB-lite"/>
    </source>
</evidence>
<sequence length="418" mass="46716">MLGRERKAKEKRLQQARRKEELNKIYTQLQAVIQAGRAGTSEVGGTDDNSDVSVLDEGRNNIVLTNVSDLGKTQSSDPPKKGKGYSSRDRTLPAIFAEQRQTSYKVDLLCTELKGAISKMEFEYVRRRRALRAGALDDLRSHAGTNARPAPSAAKLQKYRERCTTSEDGEVAIDCTVNDSGGDAPRGRCSADVHRVRIAAADEGLRDDQSVADYAAEPDVPLYCAGRTLRSEIEVMDDSIKKVSHCVASMSQLEEMDSGTPWWESAMLVREMKALSIRGNYHVRNILRWSLCAQDHFLMDVVSKNAQSARCSEEMVYMREQVGLFEKRNEQSKKVLAEAEAEIDALKESLMKASQVKSGMLEKVLELAQETGRVPQSCTSVQCAEMVMLLEHAKFPVILHADVERVKAWLQRRTVLDM</sequence>
<dbReference type="Proteomes" id="UP000000702">
    <property type="component" value="Unassembled WGS sequence"/>
</dbReference>
<reference evidence="4" key="1">
    <citation type="submission" date="2011-07" db="EMBL/GenBank/DDBJ databases">
        <title>Divergent evolution of antigenic variation in African trypanosomes.</title>
        <authorList>
            <person name="Jackson A.P."/>
            <person name="Berry A."/>
            <person name="Allison H.C."/>
            <person name="Burton P."/>
            <person name="Anderson J."/>
            <person name="Aslett M."/>
            <person name="Brown R."/>
            <person name="Corton N."/>
            <person name="Harris D."/>
            <person name="Hauser H."/>
            <person name="Gamble J."/>
            <person name="Gilderthorp R."/>
            <person name="McQuillan J."/>
            <person name="Quail M.A."/>
            <person name="Sanders M."/>
            <person name="Van Tonder A."/>
            <person name="Ginger M.L."/>
            <person name="Donelson J.E."/>
            <person name="Field M.C."/>
            <person name="Barry J.D."/>
            <person name="Berriman M."/>
            <person name="Hertz-Fowler C."/>
        </authorList>
    </citation>
    <scope>NUCLEOTIDE SEQUENCE [LARGE SCALE GENOMIC DNA]</scope>
    <source>
        <strain evidence="4">IL3000</strain>
    </source>
</reference>
<dbReference type="VEuPathDB" id="TriTrypDB:TcIL3000_0_36240"/>
<evidence type="ECO:0000313" key="4">
    <source>
        <dbReference type="Proteomes" id="UP000000702"/>
    </source>
</evidence>
<gene>
    <name evidence="3" type="ORF">TCIL3000_0_36240</name>
</gene>
<dbReference type="OMA" id="CSEEMVY"/>
<keyword evidence="4" id="KW-1185">Reference proteome</keyword>
<dbReference type="EMBL" id="CAEQ01000866">
    <property type="protein sequence ID" value="CCD12771.1"/>
    <property type="molecule type" value="Genomic_DNA"/>
</dbReference>
<organism evidence="3 4">
    <name type="scientific">Trypanosoma congolense (strain IL3000)</name>
    <dbReference type="NCBI Taxonomy" id="1068625"/>
    <lineage>
        <taxon>Eukaryota</taxon>
        <taxon>Discoba</taxon>
        <taxon>Euglenozoa</taxon>
        <taxon>Kinetoplastea</taxon>
        <taxon>Metakinetoplastina</taxon>
        <taxon>Trypanosomatida</taxon>
        <taxon>Trypanosomatidae</taxon>
        <taxon>Trypanosoma</taxon>
        <taxon>Nannomonas</taxon>
    </lineage>
</organism>
<proteinExistence type="predicted"/>
<evidence type="ECO:0000313" key="3">
    <source>
        <dbReference type="EMBL" id="CCD12771.1"/>
    </source>
</evidence>
<accession>F9W6G6</accession>